<accession>A0A378ISC9</accession>
<dbReference type="AlphaFoldDB" id="A0A378ISC9"/>
<dbReference type="EMBL" id="UGNY01000002">
    <property type="protein sequence ID" value="STX88296.1"/>
    <property type="molecule type" value="Genomic_DNA"/>
</dbReference>
<protein>
    <submittedName>
        <fullName evidence="1">Uncharacterized protein</fullName>
    </submittedName>
</protein>
<dbReference type="EMBL" id="UGNY01000002">
    <property type="protein sequence ID" value="STX88359.1"/>
    <property type="molecule type" value="Genomic_DNA"/>
</dbReference>
<evidence type="ECO:0000313" key="4">
    <source>
        <dbReference type="Proteomes" id="UP000254033"/>
    </source>
</evidence>
<name>A0A378ISC9_9GAMM</name>
<evidence type="ECO:0000313" key="2">
    <source>
        <dbReference type="EMBL" id="STX88296.1"/>
    </source>
</evidence>
<reference evidence="1 4" key="1">
    <citation type="submission" date="2018-06" db="EMBL/GenBank/DDBJ databases">
        <authorList>
            <consortium name="Pathogen Informatics"/>
            <person name="Doyle S."/>
        </authorList>
    </citation>
    <scope>NUCLEOTIDE SEQUENCE [LARGE SCALE GENOMIC DNA]</scope>
    <source>
        <strain evidence="1 4">NCTC11978</strain>
    </source>
</reference>
<dbReference type="EMBL" id="UGNY01000001">
    <property type="protein sequence ID" value="STX38117.1"/>
    <property type="molecule type" value="Genomic_DNA"/>
</dbReference>
<evidence type="ECO:0000313" key="3">
    <source>
        <dbReference type="EMBL" id="STX88359.1"/>
    </source>
</evidence>
<sequence>MSMKVEPQACYLDVPVSGDLLYKMMSVENFVQSVEKRYIHFQRVNAYSDFPGADPHAGAFHD</sequence>
<gene>
    <name evidence="1" type="ORF">NCTC11978_01298</name>
    <name evidence="2" type="ORF">NCTC11978_03313</name>
    <name evidence="3" type="ORF">NCTC11978_03376</name>
</gene>
<dbReference type="Proteomes" id="UP000254033">
    <property type="component" value="Unassembled WGS sequence"/>
</dbReference>
<organism evidence="1 4">
    <name type="scientific">Legionella feeleii</name>
    <dbReference type="NCBI Taxonomy" id="453"/>
    <lineage>
        <taxon>Bacteria</taxon>
        <taxon>Pseudomonadati</taxon>
        <taxon>Pseudomonadota</taxon>
        <taxon>Gammaproteobacteria</taxon>
        <taxon>Legionellales</taxon>
        <taxon>Legionellaceae</taxon>
        <taxon>Legionella</taxon>
    </lineage>
</organism>
<evidence type="ECO:0000313" key="1">
    <source>
        <dbReference type="EMBL" id="STX38117.1"/>
    </source>
</evidence>
<proteinExistence type="predicted"/>